<dbReference type="AlphaFoldDB" id="A0A2A9NQQ7"/>
<evidence type="ECO:0000313" key="3">
    <source>
        <dbReference type="Proteomes" id="UP000242287"/>
    </source>
</evidence>
<dbReference type="InterPro" id="IPR036291">
    <property type="entry name" value="NAD(P)-bd_dom_sf"/>
</dbReference>
<evidence type="ECO:0000313" key="2">
    <source>
        <dbReference type="EMBL" id="PFH50022.1"/>
    </source>
</evidence>
<protein>
    <recommendedName>
        <fullName evidence="1">Enoyl reductase (ER) domain-containing protein</fullName>
    </recommendedName>
</protein>
<dbReference type="CDD" id="cd08249">
    <property type="entry name" value="enoyl_reductase_like"/>
    <property type="match status" value="1"/>
</dbReference>
<dbReference type="SMART" id="SM00829">
    <property type="entry name" value="PKS_ER"/>
    <property type="match status" value="1"/>
</dbReference>
<dbReference type="Pfam" id="PF00107">
    <property type="entry name" value="ADH_zinc_N"/>
    <property type="match status" value="1"/>
</dbReference>
<accession>A0A2A9NQQ7</accession>
<dbReference type="InterPro" id="IPR013149">
    <property type="entry name" value="ADH-like_C"/>
</dbReference>
<dbReference type="Gene3D" id="3.40.50.720">
    <property type="entry name" value="NAD(P)-binding Rossmann-like Domain"/>
    <property type="match status" value="1"/>
</dbReference>
<dbReference type="SUPFAM" id="SSF51735">
    <property type="entry name" value="NAD(P)-binding Rossmann-fold domains"/>
    <property type="match status" value="1"/>
</dbReference>
<dbReference type="Gene3D" id="3.90.180.10">
    <property type="entry name" value="Medium-chain alcohol dehydrogenases, catalytic domain"/>
    <property type="match status" value="1"/>
</dbReference>
<organism evidence="2 3">
    <name type="scientific">Amanita thiersii Skay4041</name>
    <dbReference type="NCBI Taxonomy" id="703135"/>
    <lineage>
        <taxon>Eukaryota</taxon>
        <taxon>Fungi</taxon>
        <taxon>Dikarya</taxon>
        <taxon>Basidiomycota</taxon>
        <taxon>Agaricomycotina</taxon>
        <taxon>Agaricomycetes</taxon>
        <taxon>Agaricomycetidae</taxon>
        <taxon>Agaricales</taxon>
        <taxon>Pluteineae</taxon>
        <taxon>Amanitaceae</taxon>
        <taxon>Amanita</taxon>
    </lineage>
</organism>
<sequence length="345" mass="36668">MPPSQQKALLLDSKFGKFVLKTTDVPKPGPGEILVKIKATALNPLDWKIQKYGLAIEKFPAILGSDMAGEVEQLGEGITGFVVGDRVLSQGVMTSNRTRYFQQYAIVNPETLGKIPSNMSFEDASTIPLCLSTAYVGLYSSAPHGLALPNPLISGRDQLIGETLVIFGGSSSVGQFGIQLAKLSGFSRIIVTSSLKHTTFLQSLGATHILDRNSSADALAMEISKIAGSVKYVFDAISLPDTQKLGYSLLASGGRLVLVCPDAVENKVNGRSVSAVFGTLDNPANQDELLILYKKITGLLEQGEIKPNRVEVLKNGLGGILGGLEKLEKDLVSGVKLVVRPGDTA</sequence>
<dbReference type="InterPro" id="IPR011032">
    <property type="entry name" value="GroES-like_sf"/>
</dbReference>
<name>A0A2A9NQQ7_9AGAR</name>
<dbReference type="InterPro" id="IPR020843">
    <property type="entry name" value="ER"/>
</dbReference>
<dbReference type="STRING" id="703135.A0A2A9NQQ7"/>
<dbReference type="InterPro" id="IPR047122">
    <property type="entry name" value="Trans-enoyl_RdTase-like"/>
</dbReference>
<dbReference type="PANTHER" id="PTHR45348:SF2">
    <property type="entry name" value="ZINC-TYPE ALCOHOL DEHYDROGENASE-LIKE PROTEIN C2E1P3.01"/>
    <property type="match status" value="1"/>
</dbReference>
<reference evidence="2 3" key="1">
    <citation type="submission" date="2014-02" db="EMBL/GenBank/DDBJ databases">
        <title>Transposable element dynamics among asymbiotic and ectomycorrhizal Amanita fungi.</title>
        <authorList>
            <consortium name="DOE Joint Genome Institute"/>
            <person name="Hess J."/>
            <person name="Skrede I."/>
            <person name="Wolfe B."/>
            <person name="LaButti K."/>
            <person name="Ohm R.A."/>
            <person name="Grigoriev I.V."/>
            <person name="Pringle A."/>
        </authorList>
    </citation>
    <scope>NUCLEOTIDE SEQUENCE [LARGE SCALE GENOMIC DNA]</scope>
    <source>
        <strain evidence="2 3">SKay4041</strain>
    </source>
</reference>
<dbReference type="Pfam" id="PF08240">
    <property type="entry name" value="ADH_N"/>
    <property type="match status" value="1"/>
</dbReference>
<dbReference type="GO" id="GO:0016651">
    <property type="term" value="F:oxidoreductase activity, acting on NAD(P)H"/>
    <property type="evidence" value="ECO:0007669"/>
    <property type="project" value="InterPro"/>
</dbReference>
<dbReference type="OrthoDB" id="3233595at2759"/>
<gene>
    <name evidence="2" type="ORF">AMATHDRAFT_61918</name>
</gene>
<dbReference type="SUPFAM" id="SSF50129">
    <property type="entry name" value="GroES-like"/>
    <property type="match status" value="1"/>
</dbReference>
<dbReference type="EMBL" id="KZ302013">
    <property type="protein sequence ID" value="PFH50022.1"/>
    <property type="molecule type" value="Genomic_DNA"/>
</dbReference>
<proteinExistence type="predicted"/>
<feature type="domain" description="Enoyl reductase (ER)" evidence="1">
    <location>
        <begin position="13"/>
        <end position="339"/>
    </location>
</feature>
<dbReference type="InterPro" id="IPR013154">
    <property type="entry name" value="ADH-like_N"/>
</dbReference>
<dbReference type="Proteomes" id="UP000242287">
    <property type="component" value="Unassembled WGS sequence"/>
</dbReference>
<evidence type="ECO:0000259" key="1">
    <source>
        <dbReference type="SMART" id="SM00829"/>
    </source>
</evidence>
<dbReference type="PANTHER" id="PTHR45348">
    <property type="entry name" value="HYPOTHETICAL OXIDOREDUCTASE (EUROFUNG)"/>
    <property type="match status" value="1"/>
</dbReference>
<keyword evidence="3" id="KW-1185">Reference proteome</keyword>